<dbReference type="Gene3D" id="1.10.10.10">
    <property type="entry name" value="Winged helix-like DNA-binding domain superfamily/Winged helix DNA-binding domain"/>
    <property type="match status" value="1"/>
</dbReference>
<dbReference type="SMART" id="SM00345">
    <property type="entry name" value="HTH_GNTR"/>
    <property type="match status" value="1"/>
</dbReference>
<dbReference type="InterPro" id="IPR000524">
    <property type="entry name" value="Tscrpt_reg_HTH_GntR"/>
</dbReference>
<reference evidence="5" key="1">
    <citation type="submission" date="2019-03" db="EMBL/GenBank/DDBJ databases">
        <authorList>
            <person name="Hao L."/>
        </authorList>
    </citation>
    <scope>NUCLEOTIDE SEQUENCE</scope>
</reference>
<name>A0A485LZ28_9ZZZZ</name>
<dbReference type="PANTHER" id="PTHR43537:SF24">
    <property type="entry name" value="GLUCONATE OPERON TRANSCRIPTIONAL REPRESSOR"/>
    <property type="match status" value="1"/>
</dbReference>
<proteinExistence type="predicted"/>
<dbReference type="PANTHER" id="PTHR43537">
    <property type="entry name" value="TRANSCRIPTIONAL REGULATOR, GNTR FAMILY"/>
    <property type="match status" value="1"/>
</dbReference>
<evidence type="ECO:0000259" key="4">
    <source>
        <dbReference type="PROSITE" id="PS50949"/>
    </source>
</evidence>
<accession>A0A485LZ28</accession>
<dbReference type="InterPro" id="IPR036390">
    <property type="entry name" value="WH_DNA-bd_sf"/>
</dbReference>
<dbReference type="InterPro" id="IPR011711">
    <property type="entry name" value="GntR_C"/>
</dbReference>
<dbReference type="SUPFAM" id="SSF46785">
    <property type="entry name" value="Winged helix' DNA-binding domain"/>
    <property type="match status" value="1"/>
</dbReference>
<dbReference type="EMBL" id="CAADRM010000085">
    <property type="protein sequence ID" value="VFU13984.1"/>
    <property type="molecule type" value="Genomic_DNA"/>
</dbReference>
<organism evidence="5">
    <name type="scientific">anaerobic digester metagenome</name>
    <dbReference type="NCBI Taxonomy" id="1263854"/>
    <lineage>
        <taxon>unclassified sequences</taxon>
        <taxon>metagenomes</taxon>
        <taxon>ecological metagenomes</taxon>
    </lineage>
</organism>
<dbReference type="GO" id="GO:0003677">
    <property type="term" value="F:DNA binding"/>
    <property type="evidence" value="ECO:0007669"/>
    <property type="project" value="UniProtKB-KW"/>
</dbReference>
<dbReference type="InterPro" id="IPR036388">
    <property type="entry name" value="WH-like_DNA-bd_sf"/>
</dbReference>
<feature type="domain" description="HTH gntR-type" evidence="4">
    <location>
        <begin position="12"/>
        <end position="79"/>
    </location>
</feature>
<dbReference type="CDD" id="cd07377">
    <property type="entry name" value="WHTH_GntR"/>
    <property type="match status" value="1"/>
</dbReference>
<evidence type="ECO:0000313" key="5">
    <source>
        <dbReference type="EMBL" id="VFU13984.1"/>
    </source>
</evidence>
<keyword evidence="2" id="KW-0238">DNA-binding</keyword>
<dbReference type="PROSITE" id="PS50949">
    <property type="entry name" value="HTH_GNTR"/>
    <property type="match status" value="1"/>
</dbReference>
<evidence type="ECO:0000256" key="2">
    <source>
        <dbReference type="ARBA" id="ARBA00023125"/>
    </source>
</evidence>
<evidence type="ECO:0000256" key="1">
    <source>
        <dbReference type="ARBA" id="ARBA00023015"/>
    </source>
</evidence>
<evidence type="ECO:0000256" key="3">
    <source>
        <dbReference type="ARBA" id="ARBA00023163"/>
    </source>
</evidence>
<keyword evidence="1" id="KW-0805">Transcription regulation</keyword>
<dbReference type="AlphaFoldDB" id="A0A485LZ28"/>
<protein>
    <submittedName>
        <fullName evidence="5">Putative HTH-type transcriptional repressor RspR</fullName>
    </submittedName>
</protein>
<dbReference type="InterPro" id="IPR008920">
    <property type="entry name" value="TF_FadR/GntR_C"/>
</dbReference>
<dbReference type="GO" id="GO:0003700">
    <property type="term" value="F:DNA-binding transcription factor activity"/>
    <property type="evidence" value="ECO:0007669"/>
    <property type="project" value="InterPro"/>
</dbReference>
<keyword evidence="3" id="KW-0804">Transcription</keyword>
<sequence length="236" mass="27087">MEDKMLGKLKKMNLSEQAAEIIRASIISGRIKPGERLNEMKIASEMGVSRLPVREALRLLQNESLVESIPNKGVFVTMLSPQDIQEIFTLRAVIEEFAIKLAVNNIGEEELDTLRNTYGEMVNAASERDDIRLIQLDLEFHRLIAKSSRHSYVYRVFNYIRGLILMYLLYDTEALKADDRLVASQKEHRIILGALETRDLDLAVRSINDHIQRSGINIMNHLRKQNPEFGSRKRAL</sequence>
<dbReference type="SMART" id="SM00895">
    <property type="entry name" value="FCD"/>
    <property type="match status" value="1"/>
</dbReference>
<dbReference type="Pfam" id="PF00392">
    <property type="entry name" value="GntR"/>
    <property type="match status" value="1"/>
</dbReference>
<dbReference type="Pfam" id="PF07729">
    <property type="entry name" value="FCD"/>
    <property type="match status" value="1"/>
</dbReference>
<dbReference type="Gene3D" id="1.20.120.530">
    <property type="entry name" value="GntR ligand-binding domain-like"/>
    <property type="match status" value="1"/>
</dbReference>
<gene>
    <name evidence="5" type="ORF">SCFA_230017</name>
</gene>
<dbReference type="SUPFAM" id="SSF48008">
    <property type="entry name" value="GntR ligand-binding domain-like"/>
    <property type="match status" value="1"/>
</dbReference>